<protein>
    <recommendedName>
        <fullName evidence="3">YD repeat-containing protein</fullName>
    </recommendedName>
</protein>
<proteinExistence type="predicted"/>
<sequence>MKIKKINFKKYRAINESGKIKKIQLEQNHILDLNIYGDEIQNILCDVYGNEISTWKTEYNDIGKISKSYNDSNSKKNFHYNENGLLIEMLFFFNEQIEYKLQYEYDDEEGGTGDLISEYRIDEKAQNFTKTLYDFDSSGNNLERTRLKQKNGITTNEKFYKNGQLTHEHFFSYDLGEKTSTICYTYDLFGNLIKKDSYFAPDGNASVEEYDYEFDNYQNWTKQIVNKNSMSPIVIEREIQYF</sequence>
<dbReference type="Proteomes" id="UP001596287">
    <property type="component" value="Unassembled WGS sequence"/>
</dbReference>
<evidence type="ECO:0000313" key="2">
    <source>
        <dbReference type="Proteomes" id="UP001596287"/>
    </source>
</evidence>
<gene>
    <name evidence="1" type="ORF">ACFPVY_09435</name>
</gene>
<reference evidence="2" key="1">
    <citation type="journal article" date="2019" name="Int. J. Syst. Evol. Microbiol.">
        <title>The Global Catalogue of Microorganisms (GCM) 10K type strain sequencing project: providing services to taxonomists for standard genome sequencing and annotation.</title>
        <authorList>
            <consortium name="The Broad Institute Genomics Platform"/>
            <consortium name="The Broad Institute Genome Sequencing Center for Infectious Disease"/>
            <person name="Wu L."/>
            <person name="Ma J."/>
        </authorList>
    </citation>
    <scope>NUCLEOTIDE SEQUENCE [LARGE SCALE GENOMIC DNA]</scope>
    <source>
        <strain evidence="2">CCUG 49679</strain>
    </source>
</reference>
<keyword evidence="2" id="KW-1185">Reference proteome</keyword>
<comment type="caution">
    <text evidence="1">The sequence shown here is derived from an EMBL/GenBank/DDBJ whole genome shotgun (WGS) entry which is preliminary data.</text>
</comment>
<accession>A0ABW1PPK8</accession>
<evidence type="ECO:0000313" key="1">
    <source>
        <dbReference type="EMBL" id="MFC6096866.1"/>
    </source>
</evidence>
<organism evidence="1 2">
    <name type="scientific">Flavobacterium qiangtangense</name>
    <dbReference type="NCBI Taxonomy" id="1442595"/>
    <lineage>
        <taxon>Bacteria</taxon>
        <taxon>Pseudomonadati</taxon>
        <taxon>Bacteroidota</taxon>
        <taxon>Flavobacteriia</taxon>
        <taxon>Flavobacteriales</taxon>
        <taxon>Flavobacteriaceae</taxon>
        <taxon>Flavobacterium</taxon>
    </lineage>
</organism>
<dbReference type="Gene3D" id="2.180.10.10">
    <property type="entry name" value="RHS repeat-associated core"/>
    <property type="match status" value="1"/>
</dbReference>
<dbReference type="RefSeq" id="WP_379791736.1">
    <property type="nucleotide sequence ID" value="NZ_JBHSQB010000007.1"/>
</dbReference>
<name>A0ABW1PPK8_9FLAO</name>
<dbReference type="EMBL" id="JBHSQB010000007">
    <property type="protein sequence ID" value="MFC6096866.1"/>
    <property type="molecule type" value="Genomic_DNA"/>
</dbReference>
<evidence type="ECO:0008006" key="3">
    <source>
        <dbReference type="Google" id="ProtNLM"/>
    </source>
</evidence>